<dbReference type="EMBL" id="JACSDZ010000005">
    <property type="protein sequence ID" value="KAF7403579.1"/>
    <property type="molecule type" value="Genomic_DNA"/>
</dbReference>
<dbReference type="Proteomes" id="UP000617340">
    <property type="component" value="Unassembled WGS sequence"/>
</dbReference>
<evidence type="ECO:0000313" key="2">
    <source>
        <dbReference type="Proteomes" id="UP000617340"/>
    </source>
</evidence>
<organism evidence="1 2">
    <name type="scientific">Vespula germanica</name>
    <name type="common">German yellow jacket</name>
    <name type="synonym">Paravespula germanica</name>
    <dbReference type="NCBI Taxonomy" id="30212"/>
    <lineage>
        <taxon>Eukaryota</taxon>
        <taxon>Metazoa</taxon>
        <taxon>Ecdysozoa</taxon>
        <taxon>Arthropoda</taxon>
        <taxon>Hexapoda</taxon>
        <taxon>Insecta</taxon>
        <taxon>Pterygota</taxon>
        <taxon>Neoptera</taxon>
        <taxon>Endopterygota</taxon>
        <taxon>Hymenoptera</taxon>
        <taxon>Apocrita</taxon>
        <taxon>Aculeata</taxon>
        <taxon>Vespoidea</taxon>
        <taxon>Vespidae</taxon>
        <taxon>Vespinae</taxon>
        <taxon>Vespula</taxon>
    </lineage>
</organism>
<protein>
    <submittedName>
        <fullName evidence="1">Uncharacterized protein</fullName>
    </submittedName>
</protein>
<dbReference type="AlphaFoldDB" id="A0A834NCZ5"/>
<gene>
    <name evidence="1" type="ORF">HZH68_006373</name>
</gene>
<sequence>MRNEAKDERRDETRRDETMMLRDRVERSVIERAVGERAPDHANFAFDSNTKAHLWSNLERGRKSWGKLRLTFKPSPGLRKRLRKARADAWPKGLRASRCKARVPQIASPLAFDKCISVC</sequence>
<reference evidence="1" key="1">
    <citation type="journal article" date="2020" name="G3 (Bethesda)">
        <title>High-Quality Assemblies for Three Invasive Social Wasps from the &lt;i&gt;Vespula&lt;/i&gt; Genus.</title>
        <authorList>
            <person name="Harrop T.W.R."/>
            <person name="Guhlin J."/>
            <person name="McLaughlin G.M."/>
            <person name="Permina E."/>
            <person name="Stockwell P."/>
            <person name="Gilligan J."/>
            <person name="Le Lec M.F."/>
            <person name="Gruber M.A.M."/>
            <person name="Quinn O."/>
            <person name="Lovegrove M."/>
            <person name="Duncan E.J."/>
            <person name="Remnant E.J."/>
            <person name="Van Eeckhoven J."/>
            <person name="Graham B."/>
            <person name="Knapp R.A."/>
            <person name="Langford K.W."/>
            <person name="Kronenberg Z."/>
            <person name="Press M.O."/>
            <person name="Eacker S.M."/>
            <person name="Wilson-Rankin E.E."/>
            <person name="Purcell J."/>
            <person name="Lester P.J."/>
            <person name="Dearden P.K."/>
        </authorList>
    </citation>
    <scope>NUCLEOTIDE SEQUENCE</scope>
    <source>
        <strain evidence="1">Linc-1</strain>
    </source>
</reference>
<proteinExistence type="predicted"/>
<comment type="caution">
    <text evidence="1">The sequence shown here is derived from an EMBL/GenBank/DDBJ whole genome shotgun (WGS) entry which is preliminary data.</text>
</comment>
<name>A0A834NCZ5_VESGE</name>
<keyword evidence="2" id="KW-1185">Reference proteome</keyword>
<evidence type="ECO:0000313" key="1">
    <source>
        <dbReference type="EMBL" id="KAF7403579.1"/>
    </source>
</evidence>
<accession>A0A834NCZ5</accession>